<proteinExistence type="predicted"/>
<dbReference type="EMBL" id="JASGOQ010000001">
    <property type="protein sequence ID" value="MDV5389374.1"/>
    <property type="molecule type" value="Genomic_DNA"/>
</dbReference>
<keyword evidence="1" id="KW-1133">Transmembrane helix</keyword>
<organism evidence="2 3">
    <name type="scientific">Shewanella xiamenensis</name>
    <dbReference type="NCBI Taxonomy" id="332186"/>
    <lineage>
        <taxon>Bacteria</taxon>
        <taxon>Pseudomonadati</taxon>
        <taxon>Pseudomonadota</taxon>
        <taxon>Gammaproteobacteria</taxon>
        <taxon>Alteromonadales</taxon>
        <taxon>Shewanellaceae</taxon>
        <taxon>Shewanella</taxon>
    </lineage>
</organism>
<dbReference type="RefSeq" id="WP_069454486.1">
    <property type="nucleotide sequence ID" value="NZ_AP026732.1"/>
</dbReference>
<evidence type="ECO:0000313" key="3">
    <source>
        <dbReference type="Proteomes" id="UP001187859"/>
    </source>
</evidence>
<feature type="transmembrane region" description="Helical" evidence="1">
    <location>
        <begin position="103"/>
        <end position="126"/>
    </location>
</feature>
<dbReference type="PANTHER" id="PTHR35867">
    <property type="entry name" value="PROTEIN RSEC"/>
    <property type="match status" value="1"/>
</dbReference>
<sequence>MMEEVARVVACDNQGWLTVEVELKSTCKSCSSSESCGTSAVAQAFSAKTQQFSIQSERACEVGELLKLGLPESVILKAAALVYLTPLFGLFAGALLGQFFASLLVINSDLCAIGFAALGALAAWFFGKRKAKQLEVDSQPVILAYLGTGISLDKLSV</sequence>
<dbReference type="Proteomes" id="UP001187859">
    <property type="component" value="Unassembled WGS sequence"/>
</dbReference>
<keyword evidence="1" id="KW-0472">Membrane</keyword>
<evidence type="ECO:0000313" key="2">
    <source>
        <dbReference type="EMBL" id="MDV5389374.1"/>
    </source>
</evidence>
<protein>
    <submittedName>
        <fullName evidence="2">SoxR reducing system RseC family protein</fullName>
    </submittedName>
</protein>
<comment type="caution">
    <text evidence="2">The sequence shown here is derived from an EMBL/GenBank/DDBJ whole genome shotgun (WGS) entry which is preliminary data.</text>
</comment>
<keyword evidence="1" id="KW-0812">Transmembrane</keyword>
<dbReference type="InterPro" id="IPR007359">
    <property type="entry name" value="SigmaE_reg_RseC_MucC"/>
</dbReference>
<gene>
    <name evidence="2" type="ORF">QM089_03615</name>
</gene>
<dbReference type="OrthoDB" id="9795854at2"/>
<name>A0A1E3UYE6_9GAMM</name>
<evidence type="ECO:0000256" key="1">
    <source>
        <dbReference type="SAM" id="Phobius"/>
    </source>
</evidence>
<dbReference type="Pfam" id="PF04246">
    <property type="entry name" value="RseC_MucC"/>
    <property type="match status" value="1"/>
</dbReference>
<reference evidence="2" key="1">
    <citation type="submission" date="2023-05" db="EMBL/GenBank/DDBJ databases">
        <title>Colonisation of extended spectrum b-lactamase- and carbapenemase-producing bacteria on hospital surfaces from low- and middle-income countries.</title>
        <authorList>
            <person name="Nieto-Rosado M."/>
            <person name="Sands K."/>
            <person name="Iregbu K."/>
            <person name="Zahra R."/>
            <person name="Mazarati J.B."/>
            <person name="Mehtar S."/>
            <person name="Barnards-Group B."/>
            <person name="Walsh T.R."/>
        </authorList>
    </citation>
    <scope>NUCLEOTIDE SEQUENCE</scope>
    <source>
        <strain evidence="2">PP-E493</strain>
    </source>
</reference>
<dbReference type="AlphaFoldDB" id="A0A1E3UYE6"/>
<dbReference type="PANTHER" id="PTHR35867:SF1">
    <property type="entry name" value="PROTEIN RSEC"/>
    <property type="match status" value="1"/>
</dbReference>
<feature type="transmembrane region" description="Helical" evidence="1">
    <location>
        <begin position="74"/>
        <end position="97"/>
    </location>
</feature>
<dbReference type="InterPro" id="IPR026268">
    <property type="entry name" value="RseC"/>
</dbReference>
<accession>A0A1E3UYE6</accession>
<dbReference type="PIRSF" id="PIRSF004923">
    <property type="entry name" value="RseC"/>
    <property type="match status" value="1"/>
</dbReference>